<evidence type="ECO:0000256" key="5">
    <source>
        <dbReference type="ARBA" id="ARBA00023049"/>
    </source>
</evidence>
<dbReference type="Pfam" id="PF00675">
    <property type="entry name" value="Peptidase_M16"/>
    <property type="match status" value="1"/>
</dbReference>
<dbReference type="HOGENOM" id="CLU_008156_0_0_10"/>
<gene>
    <name evidence="10" type="ordered locus">Fleli_2253</name>
</gene>
<evidence type="ECO:0000256" key="1">
    <source>
        <dbReference type="ARBA" id="ARBA00007261"/>
    </source>
</evidence>
<name>I4AKZ5_BERLS</name>
<dbReference type="AlphaFoldDB" id="I4AKZ5"/>
<evidence type="ECO:0000256" key="7">
    <source>
        <dbReference type="SAM" id="SignalP"/>
    </source>
</evidence>
<comment type="similarity">
    <text evidence="1">Belongs to the peptidase M16 family.</text>
</comment>
<dbReference type="GO" id="GO:0008237">
    <property type="term" value="F:metallopeptidase activity"/>
    <property type="evidence" value="ECO:0007669"/>
    <property type="project" value="UniProtKB-KW"/>
</dbReference>
<dbReference type="OrthoDB" id="9811314at2"/>
<sequence length="966" mass="110555" precursor="true">MRKSFESYLKIGAFLALFLTTPFVYTTTNAQDTNISTTQEGFSPLDMVKSIPIDENVKVGTLSNGVKYYIQKNAMPANRVELRLAVNAGSILEDEDQQGLAHFTEHMAFNGTTNFAKNDLIDNLETMGVRFGADLNAYTSFDETVYMLPIPTDSVGYVDKGLLILKDWASGILFQDEEIDKERGVVIEEWRRGKGAGERMRTQYWQTLLKDSQYAKRLPIGKKEILESFKYETIHNFYKKWYRPDLMAIVAVGDINIEEMEAKIKETFGSIPRTKSAFPRPQFSIPFNKEPLAKVVSDKEATNTQLMLFYKFPKKTITNYSDLRVNYTQELISTMLNARFGEVQKQAEPPFLYAYGFYSDMIGRNLDAFQIYAGLRENNIEGGIKTVTEEIERMKIFGFTESELQRAKKQLSKQYEKAYKEEDKTESKRIVMKYVYNYLKNNPIPSPKFEYEFLQKALPMIDLNFINKTAQSWITQENRIAILTSVKKENIKLPTEKEVLSIWNNAPRGDIKPYEEKEIATSLIEEANIPKKGSIKKEVKNEKLGYTELTLSNGARVILKKTDFKNDEILVSAYSMGGHSLYEDKDYIAVSNISSIISQSGIGELSSSDMDKFMTGKTVRINPYISEHSEGMRGSTSPEDLETALQLIHLYFTNPRQDKDAVASFVATKKGFYQNLASNPNYYFYDQYSKLMESESIRSGFPKVEELEKTDWQAAYKMYNERFANASDFTFFFVGNFNDEKMKSLLETYIATLPSTRETENFKDLGTRSPKGMVEKIYKKGSEPQSNVRLAFAGEMKEYNTKDEVALNVLAGLLRFKLIEKLREEKGGVYSAGAYTNVDKYPVPNYSVMITFPCAPENVDDLIAASIEEVDKLRDGDIDTSDLEKFKEVEKRKNEVAQTQNKYWLSTLQGIYYYSETPESIEKNKSILKDLTVEDVKKAAVKYLDTKAYIKAILLPETETKEDKGE</sequence>
<evidence type="ECO:0000256" key="3">
    <source>
        <dbReference type="ARBA" id="ARBA00022801"/>
    </source>
</evidence>
<evidence type="ECO:0000259" key="8">
    <source>
        <dbReference type="Pfam" id="PF00675"/>
    </source>
</evidence>
<dbReference type="InterPro" id="IPR011765">
    <property type="entry name" value="Pept_M16_N"/>
</dbReference>
<evidence type="ECO:0000256" key="2">
    <source>
        <dbReference type="ARBA" id="ARBA00022670"/>
    </source>
</evidence>
<feature type="coiled-coil region" evidence="6">
    <location>
        <begin position="401"/>
        <end position="428"/>
    </location>
</feature>
<keyword evidence="4" id="KW-0862">Zinc</keyword>
<proteinExistence type="inferred from homology"/>
<organism evidence="10 11">
    <name type="scientific">Bernardetia litoralis (strain ATCC 23117 / DSM 6794 / NBRC 15988 / NCIMB 1366 / Fx l1 / Sio-4)</name>
    <name type="common">Flexibacter litoralis</name>
    <dbReference type="NCBI Taxonomy" id="880071"/>
    <lineage>
        <taxon>Bacteria</taxon>
        <taxon>Pseudomonadati</taxon>
        <taxon>Bacteroidota</taxon>
        <taxon>Cytophagia</taxon>
        <taxon>Cytophagales</taxon>
        <taxon>Bernardetiaceae</taxon>
        <taxon>Bernardetia</taxon>
    </lineage>
</organism>
<dbReference type="Proteomes" id="UP000006054">
    <property type="component" value="Chromosome"/>
</dbReference>
<keyword evidence="6" id="KW-0175">Coiled coil</keyword>
<feature type="signal peptide" evidence="7">
    <location>
        <begin position="1"/>
        <end position="30"/>
    </location>
</feature>
<dbReference type="InterPro" id="IPR011249">
    <property type="entry name" value="Metalloenz_LuxS/M16"/>
</dbReference>
<evidence type="ECO:0000256" key="6">
    <source>
        <dbReference type="SAM" id="Coils"/>
    </source>
</evidence>
<dbReference type="Pfam" id="PF05193">
    <property type="entry name" value="Peptidase_M16_C"/>
    <property type="match status" value="2"/>
</dbReference>
<dbReference type="PANTHER" id="PTHR43690">
    <property type="entry name" value="NARDILYSIN"/>
    <property type="match status" value="1"/>
</dbReference>
<feature type="chain" id="PRO_5003685428" evidence="7">
    <location>
        <begin position="31"/>
        <end position="966"/>
    </location>
</feature>
<evidence type="ECO:0000313" key="11">
    <source>
        <dbReference type="Proteomes" id="UP000006054"/>
    </source>
</evidence>
<dbReference type="PANTHER" id="PTHR43690:SF34">
    <property type="entry name" value="ZINC PROTEASE PQQL-LIKE"/>
    <property type="match status" value="1"/>
</dbReference>
<accession>I4AKZ5</accession>
<keyword evidence="2" id="KW-0645">Protease</keyword>
<keyword evidence="7" id="KW-0732">Signal</keyword>
<feature type="domain" description="Peptidase M16 C-terminal" evidence="9">
    <location>
        <begin position="229"/>
        <end position="411"/>
    </location>
</feature>
<keyword evidence="5" id="KW-0482">Metalloprotease</keyword>
<dbReference type="SUPFAM" id="SSF63411">
    <property type="entry name" value="LuxS/MPP-like metallohydrolase"/>
    <property type="match status" value="4"/>
</dbReference>
<dbReference type="KEGG" id="fli:Fleli_2253"/>
<reference evidence="11" key="1">
    <citation type="submission" date="2012-06" db="EMBL/GenBank/DDBJ databases">
        <title>The complete genome of Flexibacter litoralis DSM 6794.</title>
        <authorList>
            <person name="Lucas S."/>
            <person name="Copeland A."/>
            <person name="Lapidus A."/>
            <person name="Glavina del Rio T."/>
            <person name="Dalin E."/>
            <person name="Tice H."/>
            <person name="Bruce D."/>
            <person name="Goodwin L."/>
            <person name="Pitluck S."/>
            <person name="Peters L."/>
            <person name="Ovchinnikova G."/>
            <person name="Lu M."/>
            <person name="Kyrpides N."/>
            <person name="Mavromatis K."/>
            <person name="Ivanova N."/>
            <person name="Brettin T."/>
            <person name="Detter J.C."/>
            <person name="Han C."/>
            <person name="Larimer F."/>
            <person name="Land M."/>
            <person name="Hauser L."/>
            <person name="Markowitz V."/>
            <person name="Cheng J.-F."/>
            <person name="Hugenholtz P."/>
            <person name="Woyke T."/>
            <person name="Wu D."/>
            <person name="Spring S."/>
            <person name="Lang E."/>
            <person name="Kopitz M."/>
            <person name="Brambilla E."/>
            <person name="Klenk H.-P."/>
            <person name="Eisen J.A."/>
        </authorList>
    </citation>
    <scope>NUCLEOTIDE SEQUENCE [LARGE SCALE GENOMIC DNA]</scope>
    <source>
        <strain evidence="11">ATCC 23117 / DSM 6794 / NBRC 15988 / NCIMB 1366 / Sio-4</strain>
    </source>
</reference>
<feature type="domain" description="Peptidase M16 N-terminal" evidence="8">
    <location>
        <begin position="72"/>
        <end position="190"/>
    </location>
</feature>
<dbReference type="GO" id="GO:0006508">
    <property type="term" value="P:proteolysis"/>
    <property type="evidence" value="ECO:0007669"/>
    <property type="project" value="UniProtKB-KW"/>
</dbReference>
<keyword evidence="11" id="KW-1185">Reference proteome</keyword>
<dbReference type="InterPro" id="IPR050626">
    <property type="entry name" value="Peptidase_M16"/>
</dbReference>
<dbReference type="Gene3D" id="3.30.830.10">
    <property type="entry name" value="Metalloenzyme, LuxS/M16 peptidase-like"/>
    <property type="match status" value="4"/>
</dbReference>
<protein>
    <submittedName>
        <fullName evidence="10">Putative Zn-dependent peptidase</fullName>
    </submittedName>
</protein>
<dbReference type="PATRIC" id="fig|880071.3.peg.2243"/>
<keyword evidence="3" id="KW-0378">Hydrolase</keyword>
<feature type="domain" description="Peptidase M16 C-terminal" evidence="9">
    <location>
        <begin position="721"/>
        <end position="887"/>
    </location>
</feature>
<evidence type="ECO:0000259" key="9">
    <source>
        <dbReference type="Pfam" id="PF05193"/>
    </source>
</evidence>
<dbReference type="InterPro" id="IPR007863">
    <property type="entry name" value="Peptidase_M16_C"/>
</dbReference>
<evidence type="ECO:0000256" key="4">
    <source>
        <dbReference type="ARBA" id="ARBA00022833"/>
    </source>
</evidence>
<dbReference type="EMBL" id="CP003345">
    <property type="protein sequence ID" value="AFM04630.1"/>
    <property type="molecule type" value="Genomic_DNA"/>
</dbReference>
<dbReference type="STRING" id="880071.Fleli_2253"/>
<dbReference type="eggNOG" id="COG0612">
    <property type="taxonomic scope" value="Bacteria"/>
</dbReference>
<dbReference type="RefSeq" id="WP_014798076.1">
    <property type="nucleotide sequence ID" value="NC_018018.1"/>
</dbReference>
<dbReference type="GO" id="GO:0046872">
    <property type="term" value="F:metal ion binding"/>
    <property type="evidence" value="ECO:0007669"/>
    <property type="project" value="InterPro"/>
</dbReference>
<evidence type="ECO:0000313" key="10">
    <source>
        <dbReference type="EMBL" id="AFM04630.1"/>
    </source>
</evidence>